<gene>
    <name evidence="1" type="ORF">HPP92_014118</name>
</gene>
<proteinExistence type="predicted"/>
<reference evidence="1 2" key="1">
    <citation type="journal article" date="2020" name="Nat. Food">
        <title>A phased Vanilla planifolia genome enables genetic improvement of flavour and production.</title>
        <authorList>
            <person name="Hasing T."/>
            <person name="Tang H."/>
            <person name="Brym M."/>
            <person name="Khazi F."/>
            <person name="Huang T."/>
            <person name="Chambers A.H."/>
        </authorList>
    </citation>
    <scope>NUCLEOTIDE SEQUENCE [LARGE SCALE GENOMIC DNA]</scope>
    <source>
        <tissue evidence="1">Leaf</tissue>
    </source>
</reference>
<accession>A0A835QV71</accession>
<sequence>MESFFSEQSPEVNHGVVNYSSGNYGGFLFRSPNSPPPSPCPSPSPSIASLSQLFLNGRNGIVGSRAAPPPCYFSLPSFSTGGAPLSNPSIWQPPLLPLPRSATLPAPTNWIEAATAATAFRYRRQHSKRKAKSFIGARKDNLGKRKEEGKPATVAIEFSSPRSTKVSMVNEGSKLAAGAVSYDDLLEDEVYSLSPPPSSLPFPKFSLTKQKVSGTGIAAGSCTAEAVMAAGAVDSGADDLRCALRI</sequence>
<protein>
    <submittedName>
        <fullName evidence="1">Uncharacterized protein</fullName>
    </submittedName>
</protein>
<comment type="caution">
    <text evidence="1">The sequence shown here is derived from an EMBL/GenBank/DDBJ whole genome shotgun (WGS) entry which is preliminary data.</text>
</comment>
<evidence type="ECO:0000313" key="2">
    <source>
        <dbReference type="Proteomes" id="UP000639772"/>
    </source>
</evidence>
<dbReference type="AlphaFoldDB" id="A0A835QV71"/>
<evidence type="ECO:0000313" key="1">
    <source>
        <dbReference type="EMBL" id="KAG0474432.1"/>
    </source>
</evidence>
<organism evidence="1 2">
    <name type="scientific">Vanilla planifolia</name>
    <name type="common">Vanilla</name>
    <dbReference type="NCBI Taxonomy" id="51239"/>
    <lineage>
        <taxon>Eukaryota</taxon>
        <taxon>Viridiplantae</taxon>
        <taxon>Streptophyta</taxon>
        <taxon>Embryophyta</taxon>
        <taxon>Tracheophyta</taxon>
        <taxon>Spermatophyta</taxon>
        <taxon>Magnoliopsida</taxon>
        <taxon>Liliopsida</taxon>
        <taxon>Asparagales</taxon>
        <taxon>Orchidaceae</taxon>
        <taxon>Vanilloideae</taxon>
        <taxon>Vanilleae</taxon>
        <taxon>Vanilla</taxon>
    </lineage>
</organism>
<dbReference type="Proteomes" id="UP000639772">
    <property type="component" value="Chromosome 7"/>
</dbReference>
<dbReference type="EMBL" id="JADCNM010000007">
    <property type="protein sequence ID" value="KAG0474432.1"/>
    <property type="molecule type" value="Genomic_DNA"/>
</dbReference>
<name>A0A835QV71_VANPL</name>